<sequence>MQNVDIPPGSNVLITGVNGLIASNIAEEFLALNYNVIGTVRSTTRCAWLIPFFQARHTPTRGTFTLIELQDLADEAAFARAYAAHRIAAVCLTTGAMDFGQTSPEPSVGHAVETIRAPMRAARTHPHVTSFVLTGSVWAVYMPQGGVARELAADTYNDDAVAAAYSEAWEDAGARGLAVFGAGFVAKDRAARAFVREERPGFRATVLLVDCVMGRILDTEEQGLPTSIGFVAGVWEGGEKARPARALIKPQHHVDVEDCAKLHVAAAVRGDVVNERIFTFGEPFTWNKVLRIFKKNWPQQKFDDEDPSEGECLAKAPNERGAQLLRDMGGKGWTSLEESVVKTIETGKLV</sequence>
<dbReference type="Pfam" id="PF01370">
    <property type="entry name" value="Epimerase"/>
    <property type="match status" value="1"/>
</dbReference>
<evidence type="ECO:0000313" key="5">
    <source>
        <dbReference type="Proteomes" id="UP000572817"/>
    </source>
</evidence>
<dbReference type="GO" id="GO:0016616">
    <property type="term" value="F:oxidoreductase activity, acting on the CH-OH group of donors, NAD or NADP as acceptor"/>
    <property type="evidence" value="ECO:0007669"/>
    <property type="project" value="TreeGrafter"/>
</dbReference>
<accession>A0A8H4IYC4</accession>
<dbReference type="PANTHER" id="PTHR10366:SF562">
    <property type="entry name" value="ALDEHYDE REDUCTASE II (AFU_ORTHOLOGUE AFUA_1G11360)"/>
    <property type="match status" value="1"/>
</dbReference>
<feature type="domain" description="NAD-dependent epimerase/dehydratase" evidence="3">
    <location>
        <begin position="12"/>
        <end position="142"/>
    </location>
</feature>
<evidence type="ECO:0000259" key="3">
    <source>
        <dbReference type="Pfam" id="PF01370"/>
    </source>
</evidence>
<protein>
    <submittedName>
        <fullName evidence="4">Pseudouridine synthase/archaeosine transglycosylase</fullName>
    </submittedName>
</protein>
<gene>
    <name evidence="4" type="ORF">GTA08_BOTSDO03264</name>
</gene>
<keyword evidence="5" id="KW-1185">Reference proteome</keyword>
<name>A0A8H4IYC4_9PEZI</name>
<dbReference type="InterPro" id="IPR050425">
    <property type="entry name" value="NAD(P)_dehydrat-like"/>
</dbReference>
<comment type="similarity">
    <text evidence="2">Belongs to the NAD(P)-dependent epimerase/dehydratase family. Dihydroflavonol-4-reductase subfamily.</text>
</comment>
<dbReference type="EMBL" id="WWBZ02000016">
    <property type="protein sequence ID" value="KAF4309800.1"/>
    <property type="molecule type" value="Genomic_DNA"/>
</dbReference>
<dbReference type="InterPro" id="IPR036291">
    <property type="entry name" value="NAD(P)-bd_dom_sf"/>
</dbReference>
<proteinExistence type="inferred from homology"/>
<dbReference type="OrthoDB" id="2735536at2759"/>
<dbReference type="SUPFAM" id="SSF51735">
    <property type="entry name" value="NAD(P)-binding Rossmann-fold domains"/>
    <property type="match status" value="1"/>
</dbReference>
<evidence type="ECO:0000256" key="1">
    <source>
        <dbReference type="ARBA" id="ARBA00023002"/>
    </source>
</evidence>
<organism evidence="4 5">
    <name type="scientific">Botryosphaeria dothidea</name>
    <dbReference type="NCBI Taxonomy" id="55169"/>
    <lineage>
        <taxon>Eukaryota</taxon>
        <taxon>Fungi</taxon>
        <taxon>Dikarya</taxon>
        <taxon>Ascomycota</taxon>
        <taxon>Pezizomycotina</taxon>
        <taxon>Dothideomycetes</taxon>
        <taxon>Dothideomycetes incertae sedis</taxon>
        <taxon>Botryosphaeriales</taxon>
        <taxon>Botryosphaeriaceae</taxon>
        <taxon>Botryosphaeria</taxon>
    </lineage>
</organism>
<dbReference type="AlphaFoldDB" id="A0A8H4IYC4"/>
<dbReference type="Gene3D" id="3.40.50.720">
    <property type="entry name" value="NAD(P)-binding Rossmann-like Domain"/>
    <property type="match status" value="1"/>
</dbReference>
<evidence type="ECO:0000256" key="2">
    <source>
        <dbReference type="ARBA" id="ARBA00023445"/>
    </source>
</evidence>
<reference evidence="4" key="1">
    <citation type="submission" date="2020-04" db="EMBL/GenBank/DDBJ databases">
        <title>Genome Assembly and Annotation of Botryosphaeria dothidea sdau 11-99, a Latent Pathogen of Apple Fruit Ring Rot in China.</title>
        <authorList>
            <person name="Yu C."/>
            <person name="Diao Y."/>
            <person name="Lu Q."/>
            <person name="Zhao J."/>
            <person name="Cui S."/>
            <person name="Peng C."/>
            <person name="He B."/>
            <person name="Liu H."/>
        </authorList>
    </citation>
    <scope>NUCLEOTIDE SEQUENCE [LARGE SCALE GENOMIC DNA]</scope>
    <source>
        <strain evidence="4">Sdau11-99</strain>
    </source>
</reference>
<dbReference type="PANTHER" id="PTHR10366">
    <property type="entry name" value="NAD DEPENDENT EPIMERASE/DEHYDRATASE"/>
    <property type="match status" value="1"/>
</dbReference>
<dbReference type="InterPro" id="IPR001509">
    <property type="entry name" value="Epimerase_deHydtase"/>
</dbReference>
<evidence type="ECO:0000313" key="4">
    <source>
        <dbReference type="EMBL" id="KAF4309800.1"/>
    </source>
</evidence>
<dbReference type="Proteomes" id="UP000572817">
    <property type="component" value="Unassembled WGS sequence"/>
</dbReference>
<comment type="caution">
    <text evidence="4">The sequence shown here is derived from an EMBL/GenBank/DDBJ whole genome shotgun (WGS) entry which is preliminary data.</text>
</comment>
<keyword evidence="1" id="KW-0560">Oxidoreductase</keyword>